<comment type="subcellular location">
    <subcellularLocation>
        <location evidence="1">Cell membrane</location>
        <topology evidence="1">Multi-pass membrane protein</topology>
    </subcellularLocation>
</comment>
<reference evidence="8" key="2">
    <citation type="submission" date="2021-04" db="EMBL/GenBank/DDBJ databases">
        <authorList>
            <person name="Gilroy R."/>
        </authorList>
    </citation>
    <scope>NUCLEOTIDE SEQUENCE</scope>
    <source>
        <strain evidence="8">Gambia15-2214</strain>
    </source>
</reference>
<evidence type="ECO:0000313" key="8">
    <source>
        <dbReference type="EMBL" id="MBU3850825.1"/>
    </source>
</evidence>
<keyword evidence="4 6" id="KW-1133">Transmembrane helix</keyword>
<keyword evidence="2" id="KW-1003">Cell membrane</keyword>
<dbReference type="InterPro" id="IPR015867">
    <property type="entry name" value="N-reg_PII/ATP_PRibTrfase_C"/>
</dbReference>
<dbReference type="PIRSF" id="PIRSF006483">
    <property type="entry name" value="Membrane_protein_YitT"/>
    <property type="match status" value="1"/>
</dbReference>
<protein>
    <submittedName>
        <fullName evidence="8">YitT family protein</fullName>
    </submittedName>
</protein>
<feature type="transmembrane region" description="Helical" evidence="6">
    <location>
        <begin position="157"/>
        <end position="176"/>
    </location>
</feature>
<comment type="caution">
    <text evidence="8">The sequence shown here is derived from an EMBL/GenBank/DDBJ whole genome shotgun (WGS) entry which is preliminary data.</text>
</comment>
<gene>
    <name evidence="8" type="ORF">IAA16_09690</name>
</gene>
<dbReference type="Proteomes" id="UP000823914">
    <property type="component" value="Unassembled WGS sequence"/>
</dbReference>
<evidence type="ECO:0000256" key="2">
    <source>
        <dbReference type="ARBA" id="ARBA00022475"/>
    </source>
</evidence>
<feature type="domain" description="DUF2179" evidence="7">
    <location>
        <begin position="228"/>
        <end position="281"/>
    </location>
</feature>
<feature type="transmembrane region" description="Helical" evidence="6">
    <location>
        <begin position="53"/>
        <end position="75"/>
    </location>
</feature>
<evidence type="ECO:0000256" key="5">
    <source>
        <dbReference type="ARBA" id="ARBA00023136"/>
    </source>
</evidence>
<reference evidence="8" key="1">
    <citation type="journal article" date="2021" name="PeerJ">
        <title>Extensive microbial diversity within the chicken gut microbiome revealed by metagenomics and culture.</title>
        <authorList>
            <person name="Gilroy R."/>
            <person name="Ravi A."/>
            <person name="Getino M."/>
            <person name="Pursley I."/>
            <person name="Horton D.L."/>
            <person name="Alikhan N.F."/>
            <person name="Baker D."/>
            <person name="Gharbi K."/>
            <person name="Hall N."/>
            <person name="Watson M."/>
            <person name="Adriaenssens E.M."/>
            <person name="Foster-Nyarko E."/>
            <person name="Jarju S."/>
            <person name="Secka A."/>
            <person name="Antonio M."/>
            <person name="Oren A."/>
            <person name="Chaudhuri R.R."/>
            <person name="La Ragione R."/>
            <person name="Hildebrand F."/>
            <person name="Pallen M.J."/>
        </authorList>
    </citation>
    <scope>NUCLEOTIDE SEQUENCE</scope>
    <source>
        <strain evidence="8">Gambia15-2214</strain>
    </source>
</reference>
<dbReference type="PANTHER" id="PTHR33545:SF5">
    <property type="entry name" value="UPF0750 MEMBRANE PROTEIN YITT"/>
    <property type="match status" value="1"/>
</dbReference>
<feature type="transmembrane region" description="Helical" evidence="6">
    <location>
        <begin position="87"/>
        <end position="108"/>
    </location>
</feature>
<feature type="transmembrane region" description="Helical" evidence="6">
    <location>
        <begin position="12"/>
        <end position="33"/>
    </location>
</feature>
<dbReference type="Pfam" id="PF02588">
    <property type="entry name" value="YitT_membrane"/>
    <property type="match status" value="1"/>
</dbReference>
<dbReference type="Gene3D" id="3.30.70.120">
    <property type="match status" value="1"/>
</dbReference>
<evidence type="ECO:0000256" key="4">
    <source>
        <dbReference type="ARBA" id="ARBA00022989"/>
    </source>
</evidence>
<accession>A0A9E2L2X1</accession>
<evidence type="ECO:0000256" key="3">
    <source>
        <dbReference type="ARBA" id="ARBA00022692"/>
    </source>
</evidence>
<dbReference type="GO" id="GO:0005886">
    <property type="term" value="C:plasma membrane"/>
    <property type="evidence" value="ECO:0007669"/>
    <property type="project" value="UniProtKB-SubCell"/>
</dbReference>
<dbReference type="EMBL" id="JAHLFV010000222">
    <property type="protein sequence ID" value="MBU3850825.1"/>
    <property type="molecule type" value="Genomic_DNA"/>
</dbReference>
<dbReference type="PANTHER" id="PTHR33545">
    <property type="entry name" value="UPF0750 MEMBRANE PROTEIN YITT-RELATED"/>
    <property type="match status" value="1"/>
</dbReference>
<keyword evidence="5 6" id="KW-0472">Membrane</keyword>
<proteinExistence type="predicted"/>
<feature type="transmembrane region" description="Helical" evidence="6">
    <location>
        <begin position="114"/>
        <end position="136"/>
    </location>
</feature>
<dbReference type="InterPro" id="IPR019264">
    <property type="entry name" value="DUF2179"/>
</dbReference>
<sequence length="289" mass="32110">MPKKRVLERYPILRILMVVAAAVLMAVNLKTFVHAGGLFPGGFTGLTLLVQEIFSRFFRISLPFALLNLIFNAVPALISYKFIGHRFTLYSCLMIVLSSALTDIIPGYGMTSDILLTSVFGGLLNACAIALCLIAGATSGGTDFIAIFIAQKYNKDAWNYILAFNLVILSSVGFLFGWDKALYSIIFQFASTQTLQVLYRRYQKVTLLIVTDKPEIAYNIIRDETNHDATEIAGTGCYRRSPKTILYSVISADEARLVTMKLKVADPTAFVNIIKSEQVRGRFYTPPKD</sequence>
<dbReference type="InterPro" id="IPR051461">
    <property type="entry name" value="UPF0750_membrane"/>
</dbReference>
<evidence type="ECO:0000256" key="1">
    <source>
        <dbReference type="ARBA" id="ARBA00004651"/>
    </source>
</evidence>
<keyword evidence="3 6" id="KW-0812">Transmembrane</keyword>
<name>A0A9E2L2X1_9SPIR</name>
<dbReference type="Pfam" id="PF10035">
    <property type="entry name" value="DUF2179"/>
    <property type="match status" value="1"/>
</dbReference>
<organism evidence="8 9">
    <name type="scientific">Candidatus Treponema excrementipullorum</name>
    <dbReference type="NCBI Taxonomy" id="2838768"/>
    <lineage>
        <taxon>Bacteria</taxon>
        <taxon>Pseudomonadati</taxon>
        <taxon>Spirochaetota</taxon>
        <taxon>Spirochaetia</taxon>
        <taxon>Spirochaetales</taxon>
        <taxon>Treponemataceae</taxon>
        <taxon>Treponema</taxon>
    </lineage>
</organism>
<evidence type="ECO:0000256" key="6">
    <source>
        <dbReference type="SAM" id="Phobius"/>
    </source>
</evidence>
<evidence type="ECO:0000313" key="9">
    <source>
        <dbReference type="Proteomes" id="UP000823914"/>
    </source>
</evidence>
<dbReference type="InterPro" id="IPR003740">
    <property type="entry name" value="YitT"/>
</dbReference>
<dbReference type="AlphaFoldDB" id="A0A9E2L2X1"/>
<evidence type="ECO:0000259" key="7">
    <source>
        <dbReference type="Pfam" id="PF10035"/>
    </source>
</evidence>